<reference evidence="1 2" key="1">
    <citation type="submission" date="2016-12" db="EMBL/GenBank/DDBJ databases">
        <title>Trade-off between light-utilization and light-protection in marine flavobacteria.</title>
        <authorList>
            <person name="Kumagai Y."/>
            <person name="Yoshizawa S."/>
            <person name="Kogure K."/>
            <person name="Iwasaki W."/>
        </authorList>
    </citation>
    <scope>NUCLEOTIDE SEQUENCE [LARGE SCALE GENOMIC DNA]</scope>
    <source>
        <strain evidence="1 2">NBRC 108759</strain>
    </source>
</reference>
<evidence type="ECO:0008006" key="3">
    <source>
        <dbReference type="Google" id="ProtNLM"/>
    </source>
</evidence>
<dbReference type="Proteomes" id="UP000238882">
    <property type="component" value="Unassembled WGS sequence"/>
</dbReference>
<evidence type="ECO:0000313" key="1">
    <source>
        <dbReference type="EMBL" id="PQJ78801.1"/>
    </source>
</evidence>
<comment type="caution">
    <text evidence="1">The sequence shown here is derived from an EMBL/GenBank/DDBJ whole genome shotgun (WGS) entry which is preliminary data.</text>
</comment>
<dbReference type="AlphaFoldDB" id="A0A2S7WNF2"/>
<organism evidence="1 2">
    <name type="scientific">Polaribacter porphyrae</name>
    <dbReference type="NCBI Taxonomy" id="1137780"/>
    <lineage>
        <taxon>Bacteria</taxon>
        <taxon>Pseudomonadati</taxon>
        <taxon>Bacteroidota</taxon>
        <taxon>Flavobacteriia</taxon>
        <taxon>Flavobacteriales</taxon>
        <taxon>Flavobacteriaceae</taxon>
    </lineage>
</organism>
<sequence length="272" mass="31315">MKKTTVDNVNDNRFEQLKELLLFDDRKDFDALKSEILEQEKLKQKVSPFIDEKVEDLKDNFPKYFGENITEAIKVQIKESQDDVVEALYPIMGKLVKKFIVSEITKLSDSINETINNKFSIKHIIQRLFKGKTTDAEDVLQEVFEAVIEEVFVIEKDSGLLVGNFSRGTIADKDMISGMLTAIKSFVEDAFSKEGQDLEDIKFETFQLSIQNFKSIYIATATSGIIKQDFKDILYDKINNLAEIILRDRSFLKDEAKLNTLIIENLIINFDK</sequence>
<evidence type="ECO:0000313" key="2">
    <source>
        <dbReference type="Proteomes" id="UP000238882"/>
    </source>
</evidence>
<dbReference type="OrthoDB" id="5347798at2"/>
<dbReference type="EMBL" id="MSCN01000001">
    <property type="protein sequence ID" value="PQJ78801.1"/>
    <property type="molecule type" value="Genomic_DNA"/>
</dbReference>
<keyword evidence="2" id="KW-1185">Reference proteome</keyword>
<proteinExistence type="predicted"/>
<protein>
    <recommendedName>
        <fullName evidence="3">Cell envelope biogenesis protein OmpA</fullName>
    </recommendedName>
</protein>
<dbReference type="RefSeq" id="WP_105015397.1">
    <property type="nucleotide sequence ID" value="NZ_MSCN01000001.1"/>
</dbReference>
<name>A0A2S7WNF2_9FLAO</name>
<gene>
    <name evidence="1" type="ORF">BTO18_06210</name>
</gene>
<accession>A0A2S7WNF2</accession>